<keyword evidence="1" id="KW-0732">Signal</keyword>
<feature type="signal peptide" evidence="1">
    <location>
        <begin position="1"/>
        <end position="23"/>
    </location>
</feature>
<proteinExistence type="predicted"/>
<sequence>MKAHALLFALAVLAGCASGTIPAGTQVPAERLAAAVVPGTTTKAELLARFGQTKAVVFDSGYEAWVYQSPAGAGRFAEFVILIDPAGVVAKTRQRPPSPPAAP</sequence>
<protein>
    <recommendedName>
        <fullName evidence="4">Lipoprotein SmpA/OmlA domain-containing protein</fullName>
    </recommendedName>
</protein>
<gene>
    <name evidence="2" type="ORF">ACFOPH_21570</name>
</gene>
<reference evidence="3" key="1">
    <citation type="journal article" date="2019" name="Int. J. Syst. Evol. Microbiol.">
        <title>The Global Catalogue of Microorganisms (GCM) 10K type strain sequencing project: providing services to taxonomists for standard genome sequencing and annotation.</title>
        <authorList>
            <consortium name="The Broad Institute Genomics Platform"/>
            <consortium name="The Broad Institute Genome Sequencing Center for Infectious Disease"/>
            <person name="Wu L."/>
            <person name="Ma J."/>
        </authorList>
    </citation>
    <scope>NUCLEOTIDE SEQUENCE [LARGE SCALE GENOMIC DNA]</scope>
    <source>
        <strain evidence="3">CCM 7480</strain>
    </source>
</reference>
<evidence type="ECO:0000313" key="3">
    <source>
        <dbReference type="Proteomes" id="UP001595665"/>
    </source>
</evidence>
<dbReference type="Proteomes" id="UP001595665">
    <property type="component" value="Unassembled WGS sequence"/>
</dbReference>
<organism evidence="2 3">
    <name type="scientific">Massilia haematophila</name>
    <dbReference type="NCBI Taxonomy" id="457923"/>
    <lineage>
        <taxon>Bacteria</taxon>
        <taxon>Pseudomonadati</taxon>
        <taxon>Pseudomonadota</taxon>
        <taxon>Betaproteobacteria</taxon>
        <taxon>Burkholderiales</taxon>
        <taxon>Oxalobacteraceae</taxon>
        <taxon>Telluria group</taxon>
        <taxon>Massilia</taxon>
    </lineage>
</organism>
<evidence type="ECO:0000313" key="2">
    <source>
        <dbReference type="EMBL" id="MFC3460811.1"/>
    </source>
</evidence>
<comment type="caution">
    <text evidence="2">The sequence shown here is derived from an EMBL/GenBank/DDBJ whole genome shotgun (WGS) entry which is preliminary data.</text>
</comment>
<dbReference type="PROSITE" id="PS51257">
    <property type="entry name" value="PROKAR_LIPOPROTEIN"/>
    <property type="match status" value="1"/>
</dbReference>
<dbReference type="EMBL" id="JBHRVV010000001">
    <property type="protein sequence ID" value="MFC3460811.1"/>
    <property type="molecule type" value="Genomic_DNA"/>
</dbReference>
<evidence type="ECO:0008006" key="4">
    <source>
        <dbReference type="Google" id="ProtNLM"/>
    </source>
</evidence>
<feature type="chain" id="PRO_5046712764" description="Lipoprotein SmpA/OmlA domain-containing protein" evidence="1">
    <location>
        <begin position="24"/>
        <end position="103"/>
    </location>
</feature>
<keyword evidence="3" id="KW-1185">Reference proteome</keyword>
<evidence type="ECO:0000256" key="1">
    <source>
        <dbReference type="SAM" id="SignalP"/>
    </source>
</evidence>
<accession>A0ABV7PNG2</accession>
<dbReference type="RefSeq" id="WP_312547995.1">
    <property type="nucleotide sequence ID" value="NZ_JBHRVV010000001.1"/>
</dbReference>
<name>A0ABV7PNG2_9BURK</name>